<proteinExistence type="predicted"/>
<dbReference type="EMBL" id="LAZR01000585">
    <property type="protein sequence ID" value="KKN63591.1"/>
    <property type="molecule type" value="Genomic_DNA"/>
</dbReference>
<name>A0A0F9UR08_9ZZZZ</name>
<dbReference type="AlphaFoldDB" id="A0A0F9UR08"/>
<sequence length="75" mass="8393">MSQHTHTICDGCGEQMDLRHVGVPIHGHLGVWGGAPEDVHFHNVGCMAAYMEAWHNKRSDKVRIVVEDLEESDES</sequence>
<reference evidence="1" key="1">
    <citation type="journal article" date="2015" name="Nature">
        <title>Complex archaea that bridge the gap between prokaryotes and eukaryotes.</title>
        <authorList>
            <person name="Spang A."/>
            <person name="Saw J.H."/>
            <person name="Jorgensen S.L."/>
            <person name="Zaremba-Niedzwiedzka K."/>
            <person name="Martijn J."/>
            <person name="Lind A.E."/>
            <person name="van Eijk R."/>
            <person name="Schleper C."/>
            <person name="Guy L."/>
            <person name="Ettema T.J."/>
        </authorList>
    </citation>
    <scope>NUCLEOTIDE SEQUENCE</scope>
</reference>
<gene>
    <name evidence="1" type="ORF">LCGC14_0500390</name>
</gene>
<evidence type="ECO:0000313" key="1">
    <source>
        <dbReference type="EMBL" id="KKN63591.1"/>
    </source>
</evidence>
<accession>A0A0F9UR08</accession>
<organism evidence="1">
    <name type="scientific">marine sediment metagenome</name>
    <dbReference type="NCBI Taxonomy" id="412755"/>
    <lineage>
        <taxon>unclassified sequences</taxon>
        <taxon>metagenomes</taxon>
        <taxon>ecological metagenomes</taxon>
    </lineage>
</organism>
<protein>
    <submittedName>
        <fullName evidence="1">Uncharacterized protein</fullName>
    </submittedName>
</protein>
<comment type="caution">
    <text evidence="1">The sequence shown here is derived from an EMBL/GenBank/DDBJ whole genome shotgun (WGS) entry which is preliminary data.</text>
</comment>